<evidence type="ECO:0000256" key="7">
    <source>
        <dbReference type="ARBA" id="ARBA00022699"/>
    </source>
</evidence>
<name>A0A4Y2MCR7_ARAVE</name>
<evidence type="ECO:0000313" key="11">
    <source>
        <dbReference type="EMBL" id="GBN24383.1"/>
    </source>
</evidence>
<evidence type="ECO:0000256" key="1">
    <source>
        <dbReference type="ARBA" id="ARBA00004175"/>
    </source>
</evidence>
<gene>
    <name evidence="11" type="ORF">AVEN_210576_1</name>
</gene>
<evidence type="ECO:0000256" key="4">
    <source>
        <dbReference type="ARBA" id="ARBA00022525"/>
    </source>
</evidence>
<dbReference type="Pfam" id="PF00023">
    <property type="entry name" value="Ank"/>
    <property type="match status" value="1"/>
</dbReference>
<feature type="non-terminal residue" evidence="11">
    <location>
        <position position="1"/>
    </location>
</feature>
<keyword evidence="8" id="KW-0638">Presynaptic neurotoxin</keyword>
<dbReference type="PROSITE" id="PS50297">
    <property type="entry name" value="ANK_REP_REGION"/>
    <property type="match status" value="1"/>
</dbReference>
<keyword evidence="5" id="KW-1052">Target cell membrane</keyword>
<dbReference type="GO" id="GO:0044231">
    <property type="term" value="C:host cell presynaptic membrane"/>
    <property type="evidence" value="ECO:0007669"/>
    <property type="project" value="UniProtKB-KW"/>
</dbReference>
<dbReference type="GO" id="GO:0005576">
    <property type="term" value="C:extracellular region"/>
    <property type="evidence" value="ECO:0007669"/>
    <property type="project" value="UniProtKB-SubCell"/>
</dbReference>
<keyword evidence="7" id="KW-0528">Neurotoxin</keyword>
<dbReference type="InterPro" id="IPR002110">
    <property type="entry name" value="Ankyrin_rpt"/>
</dbReference>
<dbReference type="Gene3D" id="1.25.40.20">
    <property type="entry name" value="Ankyrin repeat-containing domain"/>
    <property type="match status" value="1"/>
</dbReference>
<dbReference type="InterPro" id="IPR036770">
    <property type="entry name" value="Ankyrin_rpt-contain_sf"/>
</dbReference>
<keyword evidence="3" id="KW-0268">Exocytosis</keyword>
<evidence type="ECO:0000256" key="6">
    <source>
        <dbReference type="ARBA" id="ARBA00022656"/>
    </source>
</evidence>
<dbReference type="EMBL" id="BGPR01122502">
    <property type="protein sequence ID" value="GBN24383.1"/>
    <property type="molecule type" value="Genomic_DNA"/>
</dbReference>
<protein>
    <submittedName>
        <fullName evidence="11">Uncharacterized protein</fullName>
    </submittedName>
</protein>
<keyword evidence="9" id="KW-1053">Target membrane</keyword>
<dbReference type="PROSITE" id="PS50088">
    <property type="entry name" value="ANK_REPEAT"/>
    <property type="match status" value="1"/>
</dbReference>
<dbReference type="GO" id="GO:0044218">
    <property type="term" value="C:other organism cell membrane"/>
    <property type="evidence" value="ECO:0007669"/>
    <property type="project" value="UniProtKB-KW"/>
</dbReference>
<comment type="caution">
    <text evidence="11">The sequence shown here is derived from an EMBL/GenBank/DDBJ whole genome shotgun (WGS) entry which is preliminary data.</text>
</comment>
<dbReference type="GO" id="GO:0090729">
    <property type="term" value="F:toxin activity"/>
    <property type="evidence" value="ECO:0007669"/>
    <property type="project" value="UniProtKB-KW"/>
</dbReference>
<organism evidence="11 12">
    <name type="scientific">Araneus ventricosus</name>
    <name type="common">Orbweaver spider</name>
    <name type="synonym">Epeira ventricosa</name>
    <dbReference type="NCBI Taxonomy" id="182803"/>
    <lineage>
        <taxon>Eukaryota</taxon>
        <taxon>Metazoa</taxon>
        <taxon>Ecdysozoa</taxon>
        <taxon>Arthropoda</taxon>
        <taxon>Chelicerata</taxon>
        <taxon>Arachnida</taxon>
        <taxon>Araneae</taxon>
        <taxon>Araneomorphae</taxon>
        <taxon>Entelegynae</taxon>
        <taxon>Araneoidea</taxon>
        <taxon>Araneidae</taxon>
        <taxon>Araneus</taxon>
    </lineage>
</organism>
<dbReference type="GO" id="GO:0006887">
    <property type="term" value="P:exocytosis"/>
    <property type="evidence" value="ECO:0007669"/>
    <property type="project" value="UniProtKB-KW"/>
</dbReference>
<dbReference type="Proteomes" id="UP000499080">
    <property type="component" value="Unassembled WGS sequence"/>
</dbReference>
<evidence type="ECO:0000256" key="10">
    <source>
        <dbReference type="PROSITE-ProRule" id="PRU00023"/>
    </source>
</evidence>
<sequence length="112" mass="12097">WLLGQCPRGVNATNINGRTPLHIAAQKNNVEMCEVLIDYGAHINPLMVNAKVSMQRCLAFGIANTWKQAVMAALPYGTPLIKNRLESGQSNVLTQTARTLSASGIFLDSSLS</sequence>
<reference evidence="11 12" key="1">
    <citation type="journal article" date="2019" name="Sci. Rep.">
        <title>Orb-weaving spider Araneus ventricosus genome elucidates the spidroin gene catalogue.</title>
        <authorList>
            <person name="Kono N."/>
            <person name="Nakamura H."/>
            <person name="Ohtoshi R."/>
            <person name="Moran D.A.P."/>
            <person name="Shinohara A."/>
            <person name="Yoshida Y."/>
            <person name="Fujiwara M."/>
            <person name="Mori M."/>
            <person name="Tomita M."/>
            <person name="Arakawa K."/>
        </authorList>
    </citation>
    <scope>NUCLEOTIDE SEQUENCE [LARGE SCALE GENOMIC DNA]</scope>
</reference>
<evidence type="ECO:0000256" key="2">
    <source>
        <dbReference type="ARBA" id="ARBA00004613"/>
    </source>
</evidence>
<proteinExistence type="predicted"/>
<dbReference type="SMART" id="SM00248">
    <property type="entry name" value="ANK"/>
    <property type="match status" value="1"/>
</dbReference>
<keyword evidence="4" id="KW-0964">Secreted</keyword>
<dbReference type="AlphaFoldDB" id="A0A4Y2MCR7"/>
<evidence type="ECO:0000256" key="8">
    <source>
        <dbReference type="ARBA" id="ARBA00023028"/>
    </source>
</evidence>
<dbReference type="SUPFAM" id="SSF48403">
    <property type="entry name" value="Ankyrin repeat"/>
    <property type="match status" value="1"/>
</dbReference>
<keyword evidence="12" id="KW-1185">Reference proteome</keyword>
<dbReference type="OrthoDB" id="539213at2759"/>
<keyword evidence="10" id="KW-0040">ANK repeat</keyword>
<accession>A0A4Y2MCR7</accession>
<evidence type="ECO:0000256" key="5">
    <source>
        <dbReference type="ARBA" id="ARBA00022537"/>
    </source>
</evidence>
<feature type="repeat" description="ANK" evidence="10">
    <location>
        <begin position="16"/>
        <end position="44"/>
    </location>
</feature>
<keyword evidence="6" id="KW-0800">Toxin</keyword>
<comment type="subcellular location">
    <subcellularLocation>
        <location evidence="2">Secreted</location>
    </subcellularLocation>
    <subcellularLocation>
        <location evidence="1">Target cell membrane</location>
    </subcellularLocation>
</comment>
<evidence type="ECO:0000313" key="12">
    <source>
        <dbReference type="Proteomes" id="UP000499080"/>
    </source>
</evidence>
<keyword evidence="9" id="KW-0472">Membrane</keyword>
<evidence type="ECO:0000256" key="3">
    <source>
        <dbReference type="ARBA" id="ARBA00022483"/>
    </source>
</evidence>
<evidence type="ECO:0000256" key="9">
    <source>
        <dbReference type="ARBA" id="ARBA00023298"/>
    </source>
</evidence>